<dbReference type="PANTHER" id="PTHR43320:SF2">
    <property type="entry name" value="2-DEHYDRO-3-DEOXYGLUCONOKINASE_2-DEHYDRO-3-DEOXYGALACTONOKINASE"/>
    <property type="match status" value="1"/>
</dbReference>
<gene>
    <name evidence="5" type="ORF">ACFSYC_06695</name>
</gene>
<evidence type="ECO:0000256" key="2">
    <source>
        <dbReference type="ARBA" id="ARBA00022679"/>
    </source>
</evidence>
<evidence type="ECO:0000256" key="3">
    <source>
        <dbReference type="ARBA" id="ARBA00022777"/>
    </source>
</evidence>
<feature type="domain" description="Carbohydrate kinase PfkB" evidence="4">
    <location>
        <begin position="14"/>
        <end position="325"/>
    </location>
</feature>
<evidence type="ECO:0000256" key="1">
    <source>
        <dbReference type="ARBA" id="ARBA00010688"/>
    </source>
</evidence>
<dbReference type="Gene3D" id="3.40.1190.20">
    <property type="match status" value="1"/>
</dbReference>
<keyword evidence="6" id="KW-1185">Reference proteome</keyword>
<protein>
    <submittedName>
        <fullName evidence="5">PfkB family carbohydrate kinase</fullName>
    </submittedName>
</protein>
<evidence type="ECO:0000259" key="4">
    <source>
        <dbReference type="Pfam" id="PF00294"/>
    </source>
</evidence>
<dbReference type="InterPro" id="IPR029056">
    <property type="entry name" value="Ribokinase-like"/>
</dbReference>
<keyword evidence="3 5" id="KW-0418">Kinase</keyword>
<dbReference type="InterPro" id="IPR011611">
    <property type="entry name" value="PfkB_dom"/>
</dbReference>
<dbReference type="Pfam" id="PF00294">
    <property type="entry name" value="PfkB"/>
    <property type="match status" value="1"/>
</dbReference>
<proteinExistence type="inferred from homology"/>
<dbReference type="Proteomes" id="UP001597601">
    <property type="component" value="Unassembled WGS sequence"/>
</dbReference>
<dbReference type="InterPro" id="IPR052700">
    <property type="entry name" value="Carb_kinase_PfkB-like"/>
</dbReference>
<evidence type="ECO:0000313" key="6">
    <source>
        <dbReference type="Proteomes" id="UP001597601"/>
    </source>
</evidence>
<comment type="caution">
    <text evidence="5">The sequence shown here is derived from an EMBL/GenBank/DDBJ whole genome shotgun (WGS) entry which is preliminary data.</text>
</comment>
<dbReference type="PANTHER" id="PTHR43320">
    <property type="entry name" value="SUGAR KINASE"/>
    <property type="match status" value="1"/>
</dbReference>
<dbReference type="CDD" id="cd01166">
    <property type="entry name" value="KdgK"/>
    <property type="match status" value="1"/>
</dbReference>
<accession>A0ABW5XR21</accession>
<comment type="similarity">
    <text evidence="1">Belongs to the carbohydrate kinase PfkB family.</text>
</comment>
<dbReference type="EMBL" id="JBHUON010000006">
    <property type="protein sequence ID" value="MFD2864373.1"/>
    <property type="molecule type" value="Genomic_DNA"/>
</dbReference>
<dbReference type="SUPFAM" id="SSF53613">
    <property type="entry name" value="Ribokinase-like"/>
    <property type="match status" value="1"/>
</dbReference>
<evidence type="ECO:0000313" key="5">
    <source>
        <dbReference type="EMBL" id="MFD2864373.1"/>
    </source>
</evidence>
<name>A0ABW5XR21_9SPHI</name>
<organism evidence="5 6">
    <name type="scientific">Mucilaginibacter antarcticus</name>
    <dbReference type="NCBI Taxonomy" id="1855725"/>
    <lineage>
        <taxon>Bacteria</taxon>
        <taxon>Pseudomonadati</taxon>
        <taxon>Bacteroidota</taxon>
        <taxon>Sphingobacteriia</taxon>
        <taxon>Sphingobacteriales</taxon>
        <taxon>Sphingobacteriaceae</taxon>
        <taxon>Mucilaginibacter</taxon>
    </lineage>
</organism>
<reference evidence="6" key="1">
    <citation type="journal article" date="2019" name="Int. J. Syst. Evol. Microbiol.">
        <title>The Global Catalogue of Microorganisms (GCM) 10K type strain sequencing project: providing services to taxonomists for standard genome sequencing and annotation.</title>
        <authorList>
            <consortium name="The Broad Institute Genomics Platform"/>
            <consortium name="The Broad Institute Genome Sequencing Center for Infectious Disease"/>
            <person name="Wu L."/>
            <person name="Ma J."/>
        </authorList>
    </citation>
    <scope>NUCLEOTIDE SEQUENCE [LARGE SCALE GENOMIC DNA]</scope>
    <source>
        <strain evidence="6">KCTC 52232</strain>
    </source>
</reference>
<keyword evidence="2" id="KW-0808">Transferase</keyword>
<dbReference type="GO" id="GO:0016301">
    <property type="term" value="F:kinase activity"/>
    <property type="evidence" value="ECO:0007669"/>
    <property type="project" value="UniProtKB-KW"/>
</dbReference>
<sequence>MPAINQARNKPMSKKVVTLGEIMMRLSTPDYKRFVQTESFDVNYGGGEANVAAAICNYGLQSSFISKLPDNALGQAAINQLRRYGVDTQHVARGGKRLGLYFLEPGVSMRASQVIYDRADASITEVELSDFDFDKIFDGADWFHTSGITPALSDKAAALTLAALKAAKAKGLTTSLDLNYRKKLWTAEKARETLTQLCQYVDVCLGPDATLGFHPEDTDVDLSNLKQDDYKIVFKQLADKYGFKYIASTLRGSQSASDNSISAMIFDGTEIHHTKQYNVRIVDRVGAGDSFASGLIYGLVAGLNAAQAAEFGIAASALKHTIPGDMNHATVAEIETLIGGDGSGKIQR</sequence>